<proteinExistence type="predicted"/>
<evidence type="ECO:0000313" key="1">
    <source>
        <dbReference type="EMBL" id="MBD2499877.1"/>
    </source>
</evidence>
<organism evidence="1 2">
    <name type="scientific">Anabaena azotica FACHB-119</name>
    <dbReference type="NCBI Taxonomy" id="947527"/>
    <lineage>
        <taxon>Bacteria</taxon>
        <taxon>Bacillati</taxon>
        <taxon>Cyanobacteriota</taxon>
        <taxon>Cyanophyceae</taxon>
        <taxon>Nostocales</taxon>
        <taxon>Nostocaceae</taxon>
        <taxon>Anabaena</taxon>
        <taxon>Anabaena azotica</taxon>
    </lineage>
</organism>
<sequence>METKQYRFNRKTGKIYLVGNELNDVGSSLKMIILWASTPVFAKPFAHLPIQYWVQLTFLDIQGNWCYGLLNSGATDALVPWFEYKHQVESNALQLCGLITTMSLTKIECENEYFDYSFSGVKGKPGLEERMKQLIQNNSDLLVDTSLNLVR</sequence>
<dbReference type="EMBL" id="JACJSG010000004">
    <property type="protein sequence ID" value="MBD2499877.1"/>
    <property type="molecule type" value="Genomic_DNA"/>
</dbReference>
<dbReference type="RefSeq" id="WP_190467557.1">
    <property type="nucleotide sequence ID" value="NZ_JACJSG010000004.1"/>
</dbReference>
<protein>
    <submittedName>
        <fullName evidence="1">Uncharacterized protein</fullName>
    </submittedName>
</protein>
<name>A0ABR8CYH2_9NOST</name>
<comment type="caution">
    <text evidence="1">The sequence shown here is derived from an EMBL/GenBank/DDBJ whole genome shotgun (WGS) entry which is preliminary data.</text>
</comment>
<dbReference type="Proteomes" id="UP000661112">
    <property type="component" value="Unassembled WGS sequence"/>
</dbReference>
<accession>A0ABR8CYH2</accession>
<reference evidence="1 2" key="1">
    <citation type="journal article" date="2020" name="ISME J.">
        <title>Comparative genomics reveals insights into cyanobacterial evolution and habitat adaptation.</title>
        <authorList>
            <person name="Chen M.Y."/>
            <person name="Teng W.K."/>
            <person name="Zhao L."/>
            <person name="Hu C.X."/>
            <person name="Zhou Y.K."/>
            <person name="Han B.P."/>
            <person name="Song L.R."/>
            <person name="Shu W.S."/>
        </authorList>
    </citation>
    <scope>NUCLEOTIDE SEQUENCE [LARGE SCALE GENOMIC DNA]</scope>
    <source>
        <strain evidence="1 2">FACHB-119</strain>
    </source>
</reference>
<keyword evidence="2" id="KW-1185">Reference proteome</keyword>
<gene>
    <name evidence="1" type="ORF">H6G83_04455</name>
</gene>
<evidence type="ECO:0000313" key="2">
    <source>
        <dbReference type="Proteomes" id="UP000661112"/>
    </source>
</evidence>